<feature type="transmembrane region" description="Helical" evidence="1">
    <location>
        <begin position="142"/>
        <end position="160"/>
    </location>
</feature>
<sequence length="753" mass="84363">MGSEGNSSQSLHNTVIPETSHWQLRHDNISMTSMALRENRMSVILPRQTIQALTPGITRGGRTFGYVYNLLCYLAYHFYVFGSICYDNRAKENSHTHAGISLCDLYLSLRYDELDDGLATSGVLARIGSCIIYTRRMESCRVLGWAIILVVASLQVIRAAPMENIYVSGCNDDDIKLECPEQHKIAIKRVYYGAKTDSNCAKRGPLWSSGCCERGQGDCLVPNTDIYTTMNIRCSGYDSCQTTVKRIRTKDHCAREIKHTTYMTVVYSCVAEREIAQFCNNEIKQGQELYLSNQKYPLPIKGGGQYCKCLVRSNTGISINIVDIMITMPEKMDTCPQQLEITDSSSLPNVMVHCGQSGMYGFRNLYKRMVNNLTITLDSRSEDSRGYVWINIKAQQPEDYVVIYCGEAMDQLLYRNITRTGSPVTLSPPGTVSPSVNGSLIEGDLRESQIIPDMIAIIGGVAGAMAVILIVCVVAIAVHCTRERERHNLPKLPEVIPSPMVRGKVYHPEDKDATHKKYNYEEDRYCSIKRSPMKLTNFEMDDDPDRKLKEAFLQGPAEEIQPEPPMTPVRQVMVNGVLPRPRSPELPLLLDPPPDYCSVPENSSDKYFTMNPQKPLSEMAEIRVSASLPQRGHKTKKPKTVTFSPVAMVTPLPSGSEESIGDEEDRNLANIIDSYQCLHDKDFPSEKPLILPPPNDTMEFASIQGPNEAEIAEMQELWNTLGTPSVSTTMDDGAYDNIDYLLAQNKARHDHEV</sequence>
<evidence type="ECO:0000256" key="1">
    <source>
        <dbReference type="SAM" id="Phobius"/>
    </source>
</evidence>
<evidence type="ECO:0008006" key="4">
    <source>
        <dbReference type="Google" id="ProtNLM"/>
    </source>
</evidence>
<keyword evidence="1" id="KW-0472">Membrane</keyword>
<dbReference type="InterPro" id="IPR043159">
    <property type="entry name" value="Lectin_gal-bd_sf"/>
</dbReference>
<dbReference type="Gene3D" id="2.60.120.740">
    <property type="match status" value="1"/>
</dbReference>
<dbReference type="Proteomes" id="UP000005408">
    <property type="component" value="Unassembled WGS sequence"/>
</dbReference>
<reference evidence="2" key="1">
    <citation type="submission" date="2022-08" db="UniProtKB">
        <authorList>
            <consortium name="EnsemblMetazoa"/>
        </authorList>
    </citation>
    <scope>IDENTIFICATION</scope>
    <source>
        <strain evidence="2">05x7-T-G4-1.051#20</strain>
    </source>
</reference>
<proteinExistence type="predicted"/>
<feature type="transmembrane region" description="Helical" evidence="1">
    <location>
        <begin position="454"/>
        <end position="478"/>
    </location>
</feature>
<dbReference type="AlphaFoldDB" id="A0A8W8J4L2"/>
<accession>A0A8W8J4L2</accession>
<dbReference type="CDD" id="cd22823">
    <property type="entry name" value="Gal_Rha_Lectin"/>
    <property type="match status" value="1"/>
</dbReference>
<name>A0A8W8J4L2_MAGGI</name>
<keyword evidence="1" id="KW-0812">Transmembrane</keyword>
<evidence type="ECO:0000313" key="3">
    <source>
        <dbReference type="Proteomes" id="UP000005408"/>
    </source>
</evidence>
<keyword evidence="1" id="KW-1133">Transmembrane helix</keyword>
<organism evidence="2 3">
    <name type="scientific">Magallana gigas</name>
    <name type="common">Pacific oyster</name>
    <name type="synonym">Crassostrea gigas</name>
    <dbReference type="NCBI Taxonomy" id="29159"/>
    <lineage>
        <taxon>Eukaryota</taxon>
        <taxon>Metazoa</taxon>
        <taxon>Spiralia</taxon>
        <taxon>Lophotrochozoa</taxon>
        <taxon>Mollusca</taxon>
        <taxon>Bivalvia</taxon>
        <taxon>Autobranchia</taxon>
        <taxon>Pteriomorphia</taxon>
        <taxon>Ostreida</taxon>
        <taxon>Ostreoidea</taxon>
        <taxon>Ostreidae</taxon>
        <taxon>Magallana</taxon>
    </lineage>
</organism>
<evidence type="ECO:0000313" key="2">
    <source>
        <dbReference type="EnsemblMetazoa" id="G17218.1:cds"/>
    </source>
</evidence>
<protein>
    <recommendedName>
        <fullName evidence="4">SUEL-type lectin domain-containing protein</fullName>
    </recommendedName>
</protein>
<keyword evidence="3" id="KW-1185">Reference proteome</keyword>
<dbReference type="EnsemblMetazoa" id="G17218.1">
    <property type="protein sequence ID" value="G17218.1:cds"/>
    <property type="gene ID" value="G17218"/>
</dbReference>
<feature type="transmembrane region" description="Helical" evidence="1">
    <location>
        <begin position="66"/>
        <end position="86"/>
    </location>
</feature>